<gene>
    <name evidence="2" type="ORF">BS47DRAFT_1159418</name>
</gene>
<dbReference type="AlphaFoldDB" id="A0A9P6ATU8"/>
<feature type="region of interest" description="Disordered" evidence="1">
    <location>
        <begin position="28"/>
        <end position="49"/>
    </location>
</feature>
<protein>
    <submittedName>
        <fullName evidence="2">Uncharacterized protein</fullName>
    </submittedName>
</protein>
<comment type="caution">
    <text evidence="2">The sequence shown here is derived from an EMBL/GenBank/DDBJ whole genome shotgun (WGS) entry which is preliminary data.</text>
</comment>
<dbReference type="EMBL" id="MU128998">
    <property type="protein sequence ID" value="KAF9511577.1"/>
    <property type="molecule type" value="Genomic_DNA"/>
</dbReference>
<name>A0A9P6ATU8_9AGAM</name>
<organism evidence="2 3">
    <name type="scientific">Hydnum rufescens UP504</name>
    <dbReference type="NCBI Taxonomy" id="1448309"/>
    <lineage>
        <taxon>Eukaryota</taxon>
        <taxon>Fungi</taxon>
        <taxon>Dikarya</taxon>
        <taxon>Basidiomycota</taxon>
        <taxon>Agaricomycotina</taxon>
        <taxon>Agaricomycetes</taxon>
        <taxon>Cantharellales</taxon>
        <taxon>Hydnaceae</taxon>
        <taxon>Hydnum</taxon>
    </lineage>
</organism>
<evidence type="ECO:0000256" key="1">
    <source>
        <dbReference type="SAM" id="MobiDB-lite"/>
    </source>
</evidence>
<proteinExistence type="predicted"/>
<reference evidence="2" key="1">
    <citation type="journal article" date="2020" name="Nat. Commun.">
        <title>Large-scale genome sequencing of mycorrhizal fungi provides insights into the early evolution of symbiotic traits.</title>
        <authorList>
            <person name="Miyauchi S."/>
            <person name="Kiss E."/>
            <person name="Kuo A."/>
            <person name="Drula E."/>
            <person name="Kohler A."/>
            <person name="Sanchez-Garcia M."/>
            <person name="Morin E."/>
            <person name="Andreopoulos B."/>
            <person name="Barry K.W."/>
            <person name="Bonito G."/>
            <person name="Buee M."/>
            <person name="Carver A."/>
            <person name="Chen C."/>
            <person name="Cichocki N."/>
            <person name="Clum A."/>
            <person name="Culley D."/>
            <person name="Crous P.W."/>
            <person name="Fauchery L."/>
            <person name="Girlanda M."/>
            <person name="Hayes R.D."/>
            <person name="Keri Z."/>
            <person name="LaButti K."/>
            <person name="Lipzen A."/>
            <person name="Lombard V."/>
            <person name="Magnuson J."/>
            <person name="Maillard F."/>
            <person name="Murat C."/>
            <person name="Nolan M."/>
            <person name="Ohm R.A."/>
            <person name="Pangilinan J."/>
            <person name="Pereira M.F."/>
            <person name="Perotto S."/>
            <person name="Peter M."/>
            <person name="Pfister S."/>
            <person name="Riley R."/>
            <person name="Sitrit Y."/>
            <person name="Stielow J.B."/>
            <person name="Szollosi G."/>
            <person name="Zifcakova L."/>
            <person name="Stursova M."/>
            <person name="Spatafora J.W."/>
            <person name="Tedersoo L."/>
            <person name="Vaario L.M."/>
            <person name="Yamada A."/>
            <person name="Yan M."/>
            <person name="Wang P."/>
            <person name="Xu J."/>
            <person name="Bruns T."/>
            <person name="Baldrian P."/>
            <person name="Vilgalys R."/>
            <person name="Dunand C."/>
            <person name="Henrissat B."/>
            <person name="Grigoriev I.V."/>
            <person name="Hibbett D."/>
            <person name="Nagy L.G."/>
            <person name="Martin F.M."/>
        </authorList>
    </citation>
    <scope>NUCLEOTIDE SEQUENCE</scope>
    <source>
        <strain evidence="2">UP504</strain>
    </source>
</reference>
<evidence type="ECO:0000313" key="2">
    <source>
        <dbReference type="EMBL" id="KAF9511577.1"/>
    </source>
</evidence>
<dbReference type="Proteomes" id="UP000886523">
    <property type="component" value="Unassembled WGS sequence"/>
</dbReference>
<keyword evidence="3" id="KW-1185">Reference proteome</keyword>
<accession>A0A9P6ATU8</accession>
<evidence type="ECO:0000313" key="3">
    <source>
        <dbReference type="Proteomes" id="UP000886523"/>
    </source>
</evidence>
<sequence>MPENASGQWTFDSAIQLSRSRSATITIPPRSSNPNHILPTITSTHSSPRLSGLESIQTTFPMLSDSEEHEMHLARGGGADGGGNYIYNEESGPISSHLGFHGDSGILRDESDTLRRHDTLSPTYIRDMHINHHDPMLDVDVLSPPNPIMVRYSPHDPVIGSLVSS</sequence>